<evidence type="ECO:0000256" key="1">
    <source>
        <dbReference type="SAM" id="MobiDB-lite"/>
    </source>
</evidence>
<feature type="region of interest" description="Disordered" evidence="1">
    <location>
        <begin position="1"/>
        <end position="37"/>
    </location>
</feature>
<evidence type="ECO:0000313" key="2">
    <source>
        <dbReference type="EMBL" id="KAH8022125.1"/>
    </source>
</evidence>
<dbReference type="Proteomes" id="UP000821866">
    <property type="component" value="Chromosome 7"/>
</dbReference>
<feature type="region of interest" description="Disordered" evidence="1">
    <location>
        <begin position="389"/>
        <end position="458"/>
    </location>
</feature>
<feature type="compositionally biased region" description="Polar residues" evidence="1">
    <location>
        <begin position="426"/>
        <end position="446"/>
    </location>
</feature>
<protein>
    <submittedName>
        <fullName evidence="2">Uncharacterized protein</fullName>
    </submittedName>
</protein>
<dbReference type="EMBL" id="JABSTU010000009">
    <property type="protein sequence ID" value="KAH8022125.1"/>
    <property type="molecule type" value="Genomic_DNA"/>
</dbReference>
<feature type="compositionally biased region" description="Polar residues" evidence="1">
    <location>
        <begin position="579"/>
        <end position="602"/>
    </location>
</feature>
<gene>
    <name evidence="2" type="ORF">HPB51_022007</name>
</gene>
<feature type="compositionally biased region" description="Low complexity" evidence="1">
    <location>
        <begin position="56"/>
        <end position="73"/>
    </location>
</feature>
<accession>A0A9J6DIU3</accession>
<evidence type="ECO:0000313" key="3">
    <source>
        <dbReference type="Proteomes" id="UP000821866"/>
    </source>
</evidence>
<dbReference type="AlphaFoldDB" id="A0A9J6DIU3"/>
<feature type="compositionally biased region" description="Polar residues" evidence="1">
    <location>
        <begin position="272"/>
        <end position="282"/>
    </location>
</feature>
<organism evidence="2 3">
    <name type="scientific">Rhipicephalus microplus</name>
    <name type="common">Cattle tick</name>
    <name type="synonym">Boophilus microplus</name>
    <dbReference type="NCBI Taxonomy" id="6941"/>
    <lineage>
        <taxon>Eukaryota</taxon>
        <taxon>Metazoa</taxon>
        <taxon>Ecdysozoa</taxon>
        <taxon>Arthropoda</taxon>
        <taxon>Chelicerata</taxon>
        <taxon>Arachnida</taxon>
        <taxon>Acari</taxon>
        <taxon>Parasitiformes</taxon>
        <taxon>Ixodida</taxon>
        <taxon>Ixodoidea</taxon>
        <taxon>Ixodidae</taxon>
        <taxon>Rhipicephalinae</taxon>
        <taxon>Rhipicephalus</taxon>
        <taxon>Boophilus</taxon>
    </lineage>
</organism>
<feature type="region of interest" description="Disordered" evidence="1">
    <location>
        <begin position="491"/>
        <end position="644"/>
    </location>
</feature>
<proteinExistence type="predicted"/>
<feature type="compositionally biased region" description="Polar residues" evidence="1">
    <location>
        <begin position="303"/>
        <end position="333"/>
    </location>
</feature>
<name>A0A9J6DIU3_RHIMP</name>
<reference evidence="2" key="2">
    <citation type="submission" date="2021-09" db="EMBL/GenBank/DDBJ databases">
        <authorList>
            <person name="Jia N."/>
            <person name="Wang J."/>
            <person name="Shi W."/>
            <person name="Du L."/>
            <person name="Sun Y."/>
            <person name="Zhan W."/>
            <person name="Jiang J."/>
            <person name="Wang Q."/>
            <person name="Zhang B."/>
            <person name="Ji P."/>
            <person name="Sakyi L.B."/>
            <person name="Cui X."/>
            <person name="Yuan T."/>
            <person name="Jiang B."/>
            <person name="Yang W."/>
            <person name="Lam T.T.-Y."/>
            <person name="Chang Q."/>
            <person name="Ding S."/>
            <person name="Wang X."/>
            <person name="Zhu J."/>
            <person name="Ruan X."/>
            <person name="Zhao L."/>
            <person name="Wei J."/>
            <person name="Que T."/>
            <person name="Du C."/>
            <person name="Cheng J."/>
            <person name="Dai P."/>
            <person name="Han X."/>
            <person name="Huang E."/>
            <person name="Gao Y."/>
            <person name="Liu J."/>
            <person name="Shao H."/>
            <person name="Ye R."/>
            <person name="Li L."/>
            <person name="Wei W."/>
            <person name="Wang X."/>
            <person name="Wang C."/>
            <person name="Huo Q."/>
            <person name="Li W."/>
            <person name="Guo W."/>
            <person name="Chen H."/>
            <person name="Chen S."/>
            <person name="Zhou L."/>
            <person name="Zhou L."/>
            <person name="Ni X."/>
            <person name="Tian J."/>
            <person name="Zhou Y."/>
            <person name="Sheng Y."/>
            <person name="Liu T."/>
            <person name="Pan Y."/>
            <person name="Xia L."/>
            <person name="Li J."/>
            <person name="Zhao F."/>
            <person name="Cao W."/>
        </authorList>
    </citation>
    <scope>NUCLEOTIDE SEQUENCE</scope>
    <source>
        <strain evidence="2">Rmic-2018</strain>
        <tissue evidence="2">Larvae</tissue>
    </source>
</reference>
<feature type="compositionally biased region" description="Low complexity" evidence="1">
    <location>
        <begin position="395"/>
        <end position="425"/>
    </location>
</feature>
<reference evidence="2" key="1">
    <citation type="journal article" date="2020" name="Cell">
        <title>Large-Scale Comparative Analyses of Tick Genomes Elucidate Their Genetic Diversity and Vector Capacities.</title>
        <authorList>
            <consortium name="Tick Genome and Microbiome Consortium (TIGMIC)"/>
            <person name="Jia N."/>
            <person name="Wang J."/>
            <person name="Shi W."/>
            <person name="Du L."/>
            <person name="Sun Y."/>
            <person name="Zhan W."/>
            <person name="Jiang J.F."/>
            <person name="Wang Q."/>
            <person name="Zhang B."/>
            <person name="Ji P."/>
            <person name="Bell-Sakyi L."/>
            <person name="Cui X.M."/>
            <person name="Yuan T.T."/>
            <person name="Jiang B.G."/>
            <person name="Yang W.F."/>
            <person name="Lam T.T."/>
            <person name="Chang Q.C."/>
            <person name="Ding S.J."/>
            <person name="Wang X.J."/>
            <person name="Zhu J.G."/>
            <person name="Ruan X.D."/>
            <person name="Zhao L."/>
            <person name="Wei J.T."/>
            <person name="Ye R.Z."/>
            <person name="Que T.C."/>
            <person name="Du C.H."/>
            <person name="Zhou Y.H."/>
            <person name="Cheng J.X."/>
            <person name="Dai P.F."/>
            <person name="Guo W.B."/>
            <person name="Han X.H."/>
            <person name="Huang E.J."/>
            <person name="Li L.F."/>
            <person name="Wei W."/>
            <person name="Gao Y.C."/>
            <person name="Liu J.Z."/>
            <person name="Shao H.Z."/>
            <person name="Wang X."/>
            <person name="Wang C.C."/>
            <person name="Yang T.C."/>
            <person name="Huo Q.B."/>
            <person name="Li W."/>
            <person name="Chen H.Y."/>
            <person name="Chen S.E."/>
            <person name="Zhou L.G."/>
            <person name="Ni X.B."/>
            <person name="Tian J.H."/>
            <person name="Sheng Y."/>
            <person name="Liu T."/>
            <person name="Pan Y.S."/>
            <person name="Xia L.Y."/>
            <person name="Li J."/>
            <person name="Zhao F."/>
            <person name="Cao W.C."/>
        </authorList>
    </citation>
    <scope>NUCLEOTIDE SEQUENCE</scope>
    <source>
        <strain evidence="2">Rmic-2018</strain>
    </source>
</reference>
<feature type="compositionally biased region" description="Polar residues" evidence="1">
    <location>
        <begin position="206"/>
        <end position="222"/>
    </location>
</feature>
<feature type="region of interest" description="Disordered" evidence="1">
    <location>
        <begin position="847"/>
        <end position="881"/>
    </location>
</feature>
<feature type="compositionally biased region" description="Polar residues" evidence="1">
    <location>
        <begin position="232"/>
        <end position="253"/>
    </location>
</feature>
<sequence length="1064" mass="114446">MQRPQPGFDPAAASQKPSTLGAIDHRGGAQSEGQTDPSWSPLFLVLVTLATLAAGVEQSQQQQQQSAQVAAPSSDKDIETRGSTKSIVTVAPSASSPPAAYQYGYEVGSAPTSMLDAGAKESSAIALGRYPVKDSAVGTQQVEDASGRTFRSGLVSDSALRVEQGRSSPVFFEPKTPEKEEESALVTSYEIPRASAIPAPKKSAEDSSTGGEQTETVLSQPNKNERRIVVTSKGSLPITQRQQKRVNQAQKSETSQERPRTYHSRTFPKPQRTPQYRPTSRPQYKLRATSHPTPTSVVDYESKQASTEQSTRGQASQINHQSPPTASLTSQESSKQEHRAAGGYDKGPQLTQKPRTGNAYEIRTPHSTQYVSIGGDAAIKGAAAAAARYKHYSDQQEQQRQQQTPASTDSGYSSYDSPSYQSTTPVQSDQTNHGSGYSTDTQQDAYNQGYGPHDTRSVTVGASTQVSGYNQGTTSQKNTQGQKDQYEYHRGTAYTAPQTRTPAYDSRYQTTPKAPKTQTTLYKYHHGTYQQDRTQKGDDGQGPFSPIDYSRQGNHGQNTQSITTPSHRPYSPQPEQHYGQAQSLGKTITRSNTASRQPTPQYSKPAPPHLQSDFRATPKPDHQQGGGQLPIPPPPPTPPPQDAQKLPLMQQLHFLGAAGPNQPLRVPIIETTSPLLGGGPQGGPQLQNLRQEIQRQLQQLNQPHQQPFLFGQPHDAIQQMLKSQHLYVQQNQGVQKVITQGPVPIELRVEPLFDVNNRGGGDGGGIKDVRIQAFKPIPLQSSQHGHQGGPNDIPFEVNMLVDAAKKAIMSAGGFPKPEVIVVDGSQGGQMPENVLRAVQQILNSEHAARNEHSRQPKGSASHHSQQKSHAEQPFPPPANVKLNDKLNIQVAGLLVDSHSLQSVFPKNLIHGTGSSKLRYNEPVNVHIPVGDLPPRPAVDVRIRGPDGRVSQVLVPLHDANKLAALAKGSNGGNNFAGSSFPASLFQGVQHFGGGGGGTHQGPKEGLLVGGSTQQPALGIGPVRLGEKVSLIDGSGGTLQIADLPQFDPTALTAEATDLIQISHL</sequence>
<keyword evidence="3" id="KW-1185">Reference proteome</keyword>
<feature type="region of interest" description="Disordered" evidence="1">
    <location>
        <begin position="161"/>
        <end position="364"/>
    </location>
</feature>
<feature type="region of interest" description="Disordered" evidence="1">
    <location>
        <begin position="56"/>
        <end position="104"/>
    </location>
</feature>
<feature type="compositionally biased region" description="Pro residues" evidence="1">
    <location>
        <begin position="630"/>
        <end position="641"/>
    </location>
</feature>
<feature type="compositionally biased region" description="Low complexity" evidence="1">
    <location>
        <begin position="91"/>
        <end position="100"/>
    </location>
</feature>
<comment type="caution">
    <text evidence="2">The sequence shown here is derived from an EMBL/GenBank/DDBJ whole genome shotgun (WGS) entry which is preliminary data.</text>
</comment>
<feature type="compositionally biased region" description="Polar residues" evidence="1">
    <location>
        <begin position="551"/>
        <end position="566"/>
    </location>
</feature>
<feature type="compositionally biased region" description="Low complexity" evidence="1">
    <location>
        <begin position="509"/>
        <end position="520"/>
    </location>
</feature>